<evidence type="ECO:0000256" key="2">
    <source>
        <dbReference type="PROSITE-ProRule" id="PRU00169"/>
    </source>
</evidence>
<dbReference type="PANTHER" id="PTHR44591">
    <property type="entry name" value="STRESS RESPONSE REGULATOR PROTEIN 1"/>
    <property type="match status" value="1"/>
</dbReference>
<keyword evidence="5" id="KW-1185">Reference proteome</keyword>
<dbReference type="AlphaFoldDB" id="A0A917Q640"/>
<protein>
    <recommendedName>
        <fullName evidence="3">Response regulatory domain-containing protein</fullName>
    </recommendedName>
</protein>
<dbReference type="GO" id="GO:0000160">
    <property type="term" value="P:phosphorelay signal transduction system"/>
    <property type="evidence" value="ECO:0007669"/>
    <property type="project" value="InterPro"/>
</dbReference>
<accession>A0A917Q640</accession>
<name>A0A917Q640_9HYPH</name>
<dbReference type="SUPFAM" id="SSF52172">
    <property type="entry name" value="CheY-like"/>
    <property type="match status" value="1"/>
</dbReference>
<dbReference type="InterPro" id="IPR011006">
    <property type="entry name" value="CheY-like_superfamily"/>
</dbReference>
<feature type="modified residue" description="4-aspartylphosphate" evidence="2">
    <location>
        <position position="56"/>
    </location>
</feature>
<evidence type="ECO:0000256" key="1">
    <source>
        <dbReference type="ARBA" id="ARBA00022553"/>
    </source>
</evidence>
<dbReference type="SMART" id="SM00448">
    <property type="entry name" value="REC"/>
    <property type="match status" value="1"/>
</dbReference>
<dbReference type="EMBL" id="BMMF01000001">
    <property type="protein sequence ID" value="GGK21014.1"/>
    <property type="molecule type" value="Genomic_DNA"/>
</dbReference>
<proteinExistence type="predicted"/>
<gene>
    <name evidence="4" type="ORF">GCM10011322_04560</name>
</gene>
<dbReference type="InterPro" id="IPR001789">
    <property type="entry name" value="Sig_transdc_resp-reg_receiver"/>
</dbReference>
<dbReference type="Pfam" id="PF00072">
    <property type="entry name" value="Response_reg"/>
    <property type="match status" value="1"/>
</dbReference>
<dbReference type="PANTHER" id="PTHR44591:SF21">
    <property type="entry name" value="TWO-COMPONENT RESPONSE REGULATOR"/>
    <property type="match status" value="1"/>
</dbReference>
<evidence type="ECO:0000313" key="5">
    <source>
        <dbReference type="Proteomes" id="UP000600449"/>
    </source>
</evidence>
<dbReference type="Gene3D" id="3.40.50.2300">
    <property type="match status" value="1"/>
</dbReference>
<dbReference type="RefSeq" id="WP_188909058.1">
    <property type="nucleotide sequence ID" value="NZ_BMMF01000001.1"/>
</dbReference>
<evidence type="ECO:0000313" key="4">
    <source>
        <dbReference type="EMBL" id="GGK21014.1"/>
    </source>
</evidence>
<comment type="caution">
    <text evidence="4">The sequence shown here is derived from an EMBL/GenBank/DDBJ whole genome shotgun (WGS) entry which is preliminary data.</text>
</comment>
<dbReference type="Proteomes" id="UP000600449">
    <property type="component" value="Unassembled WGS sequence"/>
</dbReference>
<keyword evidence="1 2" id="KW-0597">Phosphoprotein</keyword>
<dbReference type="InterPro" id="IPR050595">
    <property type="entry name" value="Bact_response_regulator"/>
</dbReference>
<dbReference type="PROSITE" id="PS50110">
    <property type="entry name" value="RESPONSE_REGULATORY"/>
    <property type="match status" value="1"/>
</dbReference>
<sequence>MSLSEAFVLVVEDDMLLRFDLVDAFEHAGFAVLDASNADEALAMLTGRVIAALVTDVQMPGCLDGLGLAEIASMLDAERPLVICTGHPLPTLGRTPPGSLILQKPCAPDVVVSAVSAALRARADSGRTDPSAAA</sequence>
<organism evidence="4 5">
    <name type="scientific">Salinarimonas ramus</name>
    <dbReference type="NCBI Taxonomy" id="690164"/>
    <lineage>
        <taxon>Bacteria</taxon>
        <taxon>Pseudomonadati</taxon>
        <taxon>Pseudomonadota</taxon>
        <taxon>Alphaproteobacteria</taxon>
        <taxon>Hyphomicrobiales</taxon>
        <taxon>Salinarimonadaceae</taxon>
        <taxon>Salinarimonas</taxon>
    </lineage>
</organism>
<reference evidence="4 5" key="1">
    <citation type="journal article" date="2014" name="Int. J. Syst. Evol. Microbiol.">
        <title>Complete genome sequence of Corynebacterium casei LMG S-19264T (=DSM 44701T), isolated from a smear-ripened cheese.</title>
        <authorList>
            <consortium name="US DOE Joint Genome Institute (JGI-PGF)"/>
            <person name="Walter F."/>
            <person name="Albersmeier A."/>
            <person name="Kalinowski J."/>
            <person name="Ruckert C."/>
        </authorList>
    </citation>
    <scope>NUCLEOTIDE SEQUENCE [LARGE SCALE GENOMIC DNA]</scope>
    <source>
        <strain evidence="4 5">CGMCC 1.9161</strain>
    </source>
</reference>
<evidence type="ECO:0000259" key="3">
    <source>
        <dbReference type="PROSITE" id="PS50110"/>
    </source>
</evidence>
<feature type="domain" description="Response regulatory" evidence="3">
    <location>
        <begin position="7"/>
        <end position="119"/>
    </location>
</feature>